<evidence type="ECO:0000256" key="15">
    <source>
        <dbReference type="ARBA" id="ARBA00023254"/>
    </source>
</evidence>
<keyword evidence="11 16" id="KW-0269">Exonuclease</keyword>
<evidence type="ECO:0000259" key="19">
    <source>
        <dbReference type="SMART" id="SM01347"/>
    </source>
</evidence>
<evidence type="ECO:0000256" key="5">
    <source>
        <dbReference type="ARBA" id="ARBA00022454"/>
    </source>
</evidence>
<evidence type="ECO:0000256" key="17">
    <source>
        <dbReference type="PIRSR" id="PIRSR000882-1"/>
    </source>
</evidence>
<evidence type="ECO:0000256" key="1">
    <source>
        <dbReference type="ARBA" id="ARBA00001936"/>
    </source>
</evidence>
<evidence type="ECO:0000256" key="11">
    <source>
        <dbReference type="ARBA" id="ARBA00022839"/>
    </source>
</evidence>
<comment type="cofactor">
    <cofactor evidence="1 16">
        <name>Mn(2+)</name>
        <dbReference type="ChEBI" id="CHEBI:29035"/>
    </cofactor>
</comment>
<dbReference type="GO" id="GO:0042138">
    <property type="term" value="P:meiotic DNA double-strand break formation"/>
    <property type="evidence" value="ECO:0007669"/>
    <property type="project" value="TreeGrafter"/>
</dbReference>
<organism evidence="20 21">
    <name type="scientific">Melipona bicolor</name>
    <dbReference type="NCBI Taxonomy" id="60889"/>
    <lineage>
        <taxon>Eukaryota</taxon>
        <taxon>Metazoa</taxon>
        <taxon>Ecdysozoa</taxon>
        <taxon>Arthropoda</taxon>
        <taxon>Hexapoda</taxon>
        <taxon>Insecta</taxon>
        <taxon>Pterygota</taxon>
        <taxon>Neoptera</taxon>
        <taxon>Endopterygota</taxon>
        <taxon>Hymenoptera</taxon>
        <taxon>Apocrita</taxon>
        <taxon>Aculeata</taxon>
        <taxon>Apoidea</taxon>
        <taxon>Anthophila</taxon>
        <taxon>Apidae</taxon>
        <taxon>Melipona</taxon>
    </lineage>
</organism>
<keyword evidence="7" id="KW-0479">Metal-binding</keyword>
<sequence>MSSGKTREKKNPDDTIKILIATDIHLGYEYNKKRGQQTEDSFITFEEILQCGVNQNVDFILLGGDLFHDTNPPQTVMLKCMELLRKYCLGSKEIKIKFLSNPKTIFRHCANKVVNYEDPNINISMPIFSIHGNHDDPSFGAVGSMDLLSVSGLINYFGKCTNLTNITVSPIIIKKGETHIALYGLSYINDQRLSRLLRDCKLDLLRPEEIPECFSIFVIHQNRSVHSEYGHISQNKLPDFLNLIIWGHEHECRITPEHIPETTYYISQPGSSIATSLSEGESKPKHIGILSVNKTQFKLQSVKLQTVRPFVFDNLIIEDENIPKSYTEQFSESVYKFVNNYIENELIPKVSMQLSGHPKQPILPLLRLRIFYSSEEEIFDANKLVQRYCDVVANPMDMVVFRKQKIATKNSKSSSQEFGDEFEEMAQILCYEDERNWNRTVQGGIKKHFSLEENKDKLTVLSVNGLNEALNRFVDIGDTDAFANIVNHQTKKTIAYLESRDVDTAESVRDEIKIFRDKRMEEEQEETAEIQSLFSNIKSRTQTNADKDNNLSDDENMPVSKRGRGRGRGRGSTRGKQSIDVNSSKQLQAKRQTKKDQNVLDDYTSSSRNKKKEIVFIEDSD</sequence>
<keyword evidence="21" id="KW-1185">Reference proteome</keyword>
<dbReference type="GO" id="GO:0006303">
    <property type="term" value="P:double-strand break repair via nonhomologous end joining"/>
    <property type="evidence" value="ECO:0007669"/>
    <property type="project" value="TreeGrafter"/>
</dbReference>
<dbReference type="Proteomes" id="UP001177670">
    <property type="component" value="Unassembled WGS sequence"/>
</dbReference>
<dbReference type="Gene3D" id="3.60.21.10">
    <property type="match status" value="1"/>
</dbReference>
<protein>
    <recommendedName>
        <fullName evidence="16">Double-strand break repair protein</fullName>
    </recommendedName>
</protein>
<dbReference type="EMBL" id="JAHYIQ010000014">
    <property type="protein sequence ID" value="KAK1126487.1"/>
    <property type="molecule type" value="Genomic_DNA"/>
</dbReference>
<dbReference type="InterPro" id="IPR038487">
    <property type="entry name" value="Mre11_capping_dom"/>
</dbReference>
<dbReference type="InterPro" id="IPR029052">
    <property type="entry name" value="Metallo-depent_PP-like"/>
</dbReference>
<keyword evidence="5" id="KW-0158">Chromosome</keyword>
<evidence type="ECO:0000256" key="7">
    <source>
        <dbReference type="ARBA" id="ARBA00022723"/>
    </source>
</evidence>
<evidence type="ECO:0000256" key="3">
    <source>
        <dbReference type="ARBA" id="ARBA00004286"/>
    </source>
</evidence>
<dbReference type="GO" id="GO:0008296">
    <property type="term" value="F:3'-5'-DNA exonuclease activity"/>
    <property type="evidence" value="ECO:0007669"/>
    <property type="project" value="InterPro"/>
</dbReference>
<evidence type="ECO:0000256" key="18">
    <source>
        <dbReference type="SAM" id="MobiDB-lite"/>
    </source>
</evidence>
<dbReference type="Gene3D" id="3.30.110.110">
    <property type="entry name" value="Mre11, capping domain"/>
    <property type="match status" value="1"/>
</dbReference>
<dbReference type="PIRSF" id="PIRSF000882">
    <property type="entry name" value="DSB_repair_MRE11"/>
    <property type="match status" value="1"/>
</dbReference>
<dbReference type="Pfam" id="PF00149">
    <property type="entry name" value="Metallophos"/>
    <property type="match status" value="1"/>
</dbReference>
<dbReference type="GO" id="GO:0000724">
    <property type="term" value="P:double-strand break repair via homologous recombination"/>
    <property type="evidence" value="ECO:0007669"/>
    <property type="project" value="TreeGrafter"/>
</dbReference>
<keyword evidence="8 16" id="KW-0255">Endonuclease</keyword>
<dbReference type="InterPro" id="IPR003701">
    <property type="entry name" value="Mre11"/>
</dbReference>
<keyword evidence="6 16" id="KW-0540">Nuclease</keyword>
<gene>
    <name evidence="20" type="ORF">K0M31_005118</name>
</gene>
<dbReference type="InterPro" id="IPR004843">
    <property type="entry name" value="Calcineurin-like_PHP"/>
</dbReference>
<dbReference type="PANTHER" id="PTHR10139:SF1">
    <property type="entry name" value="DOUBLE-STRAND BREAK REPAIR PROTEIN MRE11"/>
    <property type="match status" value="1"/>
</dbReference>
<evidence type="ECO:0000256" key="14">
    <source>
        <dbReference type="ARBA" id="ARBA00023242"/>
    </source>
</evidence>
<evidence type="ECO:0000256" key="13">
    <source>
        <dbReference type="ARBA" id="ARBA00023211"/>
    </source>
</evidence>
<dbReference type="CDD" id="cd00840">
    <property type="entry name" value="MPP_Mre11_N"/>
    <property type="match status" value="1"/>
</dbReference>
<keyword evidence="14 16" id="KW-0539">Nucleus</keyword>
<evidence type="ECO:0000313" key="20">
    <source>
        <dbReference type="EMBL" id="KAK1126487.1"/>
    </source>
</evidence>
<evidence type="ECO:0000313" key="21">
    <source>
        <dbReference type="Proteomes" id="UP001177670"/>
    </source>
</evidence>
<dbReference type="GO" id="GO:0035861">
    <property type="term" value="C:site of double-strand break"/>
    <property type="evidence" value="ECO:0007669"/>
    <property type="project" value="TreeGrafter"/>
</dbReference>
<dbReference type="GO" id="GO:0000723">
    <property type="term" value="P:telomere maintenance"/>
    <property type="evidence" value="ECO:0007669"/>
    <property type="project" value="TreeGrafter"/>
</dbReference>
<accession>A0AA40KN02</accession>
<feature type="domain" description="Mre11 DNA-binding" evidence="19">
    <location>
        <begin position="297"/>
        <end position="473"/>
    </location>
</feature>
<evidence type="ECO:0000256" key="16">
    <source>
        <dbReference type="PIRNR" id="PIRNR000882"/>
    </source>
</evidence>
<evidence type="ECO:0000256" key="9">
    <source>
        <dbReference type="ARBA" id="ARBA00022763"/>
    </source>
</evidence>
<evidence type="ECO:0000256" key="8">
    <source>
        <dbReference type="ARBA" id="ARBA00022759"/>
    </source>
</evidence>
<comment type="subcellular location">
    <subcellularLocation>
        <location evidence="3">Chromosome</location>
    </subcellularLocation>
    <subcellularLocation>
        <location evidence="2 16">Nucleus</location>
    </subcellularLocation>
</comment>
<evidence type="ECO:0000256" key="10">
    <source>
        <dbReference type="ARBA" id="ARBA00022801"/>
    </source>
</evidence>
<evidence type="ECO:0000256" key="6">
    <source>
        <dbReference type="ARBA" id="ARBA00022722"/>
    </source>
</evidence>
<keyword evidence="15 16" id="KW-0469">Meiosis</keyword>
<dbReference type="Pfam" id="PF04152">
    <property type="entry name" value="Mre11_DNA_bind"/>
    <property type="match status" value="1"/>
</dbReference>
<feature type="active site" description="Proton donor" evidence="17">
    <location>
        <position position="134"/>
    </location>
</feature>
<evidence type="ECO:0000256" key="2">
    <source>
        <dbReference type="ARBA" id="ARBA00004123"/>
    </source>
</evidence>
<dbReference type="GO" id="GO:0097552">
    <property type="term" value="P:mitochondrial double-strand break repair via homologous recombination"/>
    <property type="evidence" value="ECO:0007669"/>
    <property type="project" value="TreeGrafter"/>
</dbReference>
<dbReference type="FunFam" id="3.60.21.10:FF:000011">
    <property type="entry name" value="Double-strand break repair protein"/>
    <property type="match status" value="1"/>
</dbReference>
<dbReference type="PANTHER" id="PTHR10139">
    <property type="entry name" value="DOUBLE-STRAND BREAK REPAIR PROTEIN MRE11"/>
    <property type="match status" value="1"/>
</dbReference>
<comment type="caution">
    <text evidence="20">The sequence shown here is derived from an EMBL/GenBank/DDBJ whole genome shotgun (WGS) entry which is preliminary data.</text>
</comment>
<reference evidence="20" key="1">
    <citation type="submission" date="2021-10" db="EMBL/GenBank/DDBJ databases">
        <title>Melipona bicolor Genome sequencing and assembly.</title>
        <authorList>
            <person name="Araujo N.S."/>
            <person name="Arias M.C."/>
        </authorList>
    </citation>
    <scope>NUCLEOTIDE SEQUENCE</scope>
    <source>
        <strain evidence="20">USP_2M_L1-L4_2017</strain>
        <tissue evidence="20">Whole body</tissue>
    </source>
</reference>
<dbReference type="GO" id="GO:0000014">
    <property type="term" value="F:single-stranded DNA endodeoxyribonuclease activity"/>
    <property type="evidence" value="ECO:0007669"/>
    <property type="project" value="TreeGrafter"/>
</dbReference>
<evidence type="ECO:0000256" key="4">
    <source>
        <dbReference type="ARBA" id="ARBA00009028"/>
    </source>
</evidence>
<feature type="compositionally biased region" description="Basic residues" evidence="18">
    <location>
        <begin position="561"/>
        <end position="573"/>
    </location>
</feature>
<dbReference type="GO" id="GO:0031573">
    <property type="term" value="P:mitotic intra-S DNA damage checkpoint signaling"/>
    <property type="evidence" value="ECO:0007669"/>
    <property type="project" value="TreeGrafter"/>
</dbReference>
<keyword evidence="13 16" id="KW-0464">Manganese</keyword>
<dbReference type="SUPFAM" id="SSF56300">
    <property type="entry name" value="Metallo-dependent phosphatases"/>
    <property type="match status" value="1"/>
</dbReference>
<name>A0AA40KN02_9HYME</name>
<comment type="similarity">
    <text evidence="4 16">Belongs to the MRE11/RAD32 family.</text>
</comment>
<dbReference type="AlphaFoldDB" id="A0AA40KN02"/>
<feature type="region of interest" description="Disordered" evidence="18">
    <location>
        <begin position="537"/>
        <end position="621"/>
    </location>
</feature>
<dbReference type="GO" id="GO:0007095">
    <property type="term" value="P:mitotic G2 DNA damage checkpoint signaling"/>
    <property type="evidence" value="ECO:0007669"/>
    <property type="project" value="TreeGrafter"/>
</dbReference>
<dbReference type="InterPro" id="IPR041796">
    <property type="entry name" value="Mre11_N"/>
</dbReference>
<keyword evidence="12 16" id="KW-0234">DNA repair</keyword>
<proteinExistence type="inferred from homology"/>
<keyword evidence="9 16" id="KW-0227">DNA damage</keyword>
<evidence type="ECO:0000256" key="12">
    <source>
        <dbReference type="ARBA" id="ARBA00023204"/>
    </source>
</evidence>
<comment type="function">
    <text evidence="16">Core component of the MRN complex, which plays a central role in double-strand break (DSB) repair, DNA recombination, maintenance of telomere integrity and meiosis. The MRN complex is involved in the repair of DNA double-strand breaks (DSBs) via homologous recombination (HR), an error-free mechanism which primarily occurs during S and G2 phases. The complex (1) mediates the end resection of damaged DNA, which generates proper single-stranded DNA, a key initial steps in HR, and is (2) required for the recruitment of other repair factors and efficient activation of ATM and ATR upon DNA damage. Within the MRN complex, MRE11 possesses both single-strand endonuclease activity and double-strand-specific 3'-5' exonuclease activity. MRE11 first endonucleolytically cleaves the 5' strand at DNA DSB ends to prevent non-homologous end joining (NHEJ) and licence HR. It then generates a single-stranded DNA gap via 3' to 5' exonucleolytic degradation, which is required for single-strand invasion and recombination.</text>
</comment>
<dbReference type="SMART" id="SM01347">
    <property type="entry name" value="Mre11_DNA_bind"/>
    <property type="match status" value="1"/>
</dbReference>
<keyword evidence="10 16" id="KW-0378">Hydrolase</keyword>
<dbReference type="GO" id="GO:0030145">
    <property type="term" value="F:manganese ion binding"/>
    <property type="evidence" value="ECO:0007669"/>
    <property type="project" value="UniProtKB-UniRule"/>
</dbReference>
<dbReference type="InterPro" id="IPR007281">
    <property type="entry name" value="Mre11_DNA-bd"/>
</dbReference>
<feature type="compositionally biased region" description="Polar residues" evidence="18">
    <location>
        <begin position="579"/>
        <end position="590"/>
    </location>
</feature>
<dbReference type="GO" id="GO:0030870">
    <property type="term" value="C:Mre11 complex"/>
    <property type="evidence" value="ECO:0007669"/>
    <property type="project" value="UniProtKB-UniRule"/>
</dbReference>